<protein>
    <submittedName>
        <fullName evidence="1">Unnamed protein product</fullName>
    </submittedName>
</protein>
<evidence type="ECO:0000313" key="2">
    <source>
        <dbReference type="Proteomes" id="UP001165064"/>
    </source>
</evidence>
<dbReference type="EMBL" id="BSXS01003794">
    <property type="protein sequence ID" value="GME81934.1"/>
    <property type="molecule type" value="Genomic_DNA"/>
</dbReference>
<gene>
    <name evidence="1" type="ORF">Amon02_000521500</name>
</gene>
<evidence type="ECO:0000313" key="1">
    <source>
        <dbReference type="EMBL" id="GME81934.1"/>
    </source>
</evidence>
<keyword evidence="2" id="KW-1185">Reference proteome</keyword>
<organism evidence="1 2">
    <name type="scientific">Ambrosiozyma monospora</name>
    <name type="common">Yeast</name>
    <name type="synonym">Endomycopsis monosporus</name>
    <dbReference type="NCBI Taxonomy" id="43982"/>
    <lineage>
        <taxon>Eukaryota</taxon>
        <taxon>Fungi</taxon>
        <taxon>Dikarya</taxon>
        <taxon>Ascomycota</taxon>
        <taxon>Saccharomycotina</taxon>
        <taxon>Pichiomycetes</taxon>
        <taxon>Pichiales</taxon>
        <taxon>Pichiaceae</taxon>
        <taxon>Ambrosiozyma</taxon>
    </lineage>
</organism>
<sequence length="117" mass="13215">MWLEDVPAKQDEVHVEVVDAVRFNRDLQSATLMGIIRRSGKVETEGVESIDVLPEQKITSADGLRSKILEQFADVVTNEKPTGLPPERDVEHTIDLKVHHRCTDHNIVYQLKNGKSC</sequence>
<comment type="caution">
    <text evidence="1">The sequence shown here is derived from an EMBL/GenBank/DDBJ whole genome shotgun (WGS) entry which is preliminary data.</text>
</comment>
<dbReference type="Proteomes" id="UP001165064">
    <property type="component" value="Unassembled WGS sequence"/>
</dbReference>
<accession>A0ACB5T631</accession>
<name>A0ACB5T631_AMBMO</name>
<proteinExistence type="predicted"/>
<reference evidence="1" key="1">
    <citation type="submission" date="2023-04" db="EMBL/GenBank/DDBJ databases">
        <title>Ambrosiozyma monospora NBRC 10751.</title>
        <authorList>
            <person name="Ichikawa N."/>
            <person name="Sato H."/>
            <person name="Tonouchi N."/>
        </authorList>
    </citation>
    <scope>NUCLEOTIDE SEQUENCE</scope>
    <source>
        <strain evidence="1">NBRC 10751</strain>
    </source>
</reference>